<keyword evidence="1" id="KW-0614">Plasmid</keyword>
<organism evidence="1">
    <name type="scientific">Yersinia enterocolitica</name>
    <dbReference type="NCBI Taxonomy" id="630"/>
    <lineage>
        <taxon>Bacteria</taxon>
        <taxon>Pseudomonadati</taxon>
        <taxon>Pseudomonadota</taxon>
        <taxon>Gammaproteobacteria</taxon>
        <taxon>Enterobacterales</taxon>
        <taxon>Yersiniaceae</taxon>
        <taxon>Yersinia</taxon>
    </lineage>
</organism>
<sequence length="103" mass="11865">MMSPVIKRTVVSGVVRHHLFSEWSFRIIFTGKFLPTEKLTHPTDKFGGPNSTRGHTCGVKDLLDRREQIFPNHLFTFNCIEHTEITNRNAIHLRMDAIFSTIA</sequence>
<dbReference type="AlphaFoldDB" id="B0RL07"/>
<reference evidence="1" key="1">
    <citation type="journal article" date="2008" name="J. Bacteriol.">
        <title>Genetic and functional properties of the self-transmissible Yersinia enterocolitica plasmid pYE854, which mobilizes the virulence plasmid pYV.</title>
        <authorList>
            <person name="Hammerl J.A."/>
            <person name="Klein I."/>
            <person name="Lanka E."/>
            <person name="Appel B."/>
            <person name="Hertwig S."/>
        </authorList>
    </citation>
    <scope>NUCLEOTIDE SEQUENCE [LARGE SCALE GENOMIC DNA]</scope>
    <source>
        <strain evidence="1">29854</strain>
        <plasmid evidence="1">pYE854</plasmid>
    </source>
</reference>
<proteinExistence type="predicted"/>
<dbReference type="EMBL" id="AM905950">
    <property type="protein sequence ID" value="CAP20259.1"/>
    <property type="molecule type" value="Genomic_DNA"/>
</dbReference>
<protein>
    <submittedName>
        <fullName evidence="1">Uncharacterized protein</fullName>
    </submittedName>
</protein>
<name>B0RL07_YEREN</name>
<geneLocation type="plasmid" evidence="1">
    <name>pYE854</name>
</geneLocation>
<accession>B0RL07</accession>
<evidence type="ECO:0000313" key="1">
    <source>
        <dbReference type="EMBL" id="CAP20259.1"/>
    </source>
</evidence>